<dbReference type="PANTHER" id="PTHR22835">
    <property type="entry name" value="ZINC FINGER FYVE DOMAIN CONTAINING PROTEIN"/>
    <property type="match status" value="1"/>
</dbReference>
<dbReference type="GO" id="GO:0016788">
    <property type="term" value="F:hydrolase activity, acting on ester bonds"/>
    <property type="evidence" value="ECO:0007669"/>
    <property type="project" value="InterPro"/>
</dbReference>
<dbReference type="Proteomes" id="UP001187192">
    <property type="component" value="Unassembled WGS sequence"/>
</dbReference>
<comment type="similarity">
    <text evidence="1">Belongs to the 'GDSL' lipolytic enzyme family.</text>
</comment>
<evidence type="ECO:0000256" key="2">
    <source>
        <dbReference type="ARBA" id="ARBA00023180"/>
    </source>
</evidence>
<name>A0AA87ZZN7_FICCA</name>
<keyword evidence="3" id="KW-0732">Signal</keyword>
<dbReference type="AlphaFoldDB" id="A0AA87ZZN7"/>
<evidence type="ECO:0000313" key="5">
    <source>
        <dbReference type="Proteomes" id="UP001187192"/>
    </source>
</evidence>
<dbReference type="Gene3D" id="3.40.50.1110">
    <property type="entry name" value="SGNH hydrolase"/>
    <property type="match status" value="2"/>
</dbReference>
<feature type="chain" id="PRO_5041648670" description="GDSL esterase/lipase" evidence="3">
    <location>
        <begin position="19"/>
        <end position="228"/>
    </location>
</feature>
<reference evidence="4" key="1">
    <citation type="submission" date="2023-07" db="EMBL/GenBank/DDBJ databases">
        <title>draft genome sequence of fig (Ficus carica).</title>
        <authorList>
            <person name="Takahashi T."/>
            <person name="Nishimura K."/>
        </authorList>
    </citation>
    <scope>NUCLEOTIDE SEQUENCE</scope>
</reference>
<evidence type="ECO:0008006" key="6">
    <source>
        <dbReference type="Google" id="ProtNLM"/>
    </source>
</evidence>
<organism evidence="4 5">
    <name type="scientific">Ficus carica</name>
    <name type="common">Common fig</name>
    <dbReference type="NCBI Taxonomy" id="3494"/>
    <lineage>
        <taxon>Eukaryota</taxon>
        <taxon>Viridiplantae</taxon>
        <taxon>Streptophyta</taxon>
        <taxon>Embryophyta</taxon>
        <taxon>Tracheophyta</taxon>
        <taxon>Spermatophyta</taxon>
        <taxon>Magnoliopsida</taxon>
        <taxon>eudicotyledons</taxon>
        <taxon>Gunneridae</taxon>
        <taxon>Pentapetalae</taxon>
        <taxon>rosids</taxon>
        <taxon>fabids</taxon>
        <taxon>Rosales</taxon>
        <taxon>Moraceae</taxon>
        <taxon>Ficeae</taxon>
        <taxon>Ficus</taxon>
    </lineage>
</organism>
<dbReference type="EMBL" id="BTGU01000016">
    <property type="protein sequence ID" value="GMN43592.1"/>
    <property type="molecule type" value="Genomic_DNA"/>
</dbReference>
<comment type="caution">
    <text evidence="4">The sequence shown here is derived from an EMBL/GenBank/DDBJ whole genome shotgun (WGS) entry which is preliminary data.</text>
</comment>
<evidence type="ECO:0000256" key="3">
    <source>
        <dbReference type="SAM" id="SignalP"/>
    </source>
</evidence>
<dbReference type="PANTHER" id="PTHR22835:SF659">
    <property type="entry name" value="GDSL LIPASE_ACYLHYDROLASE, PUTATIVE (AFU_ORTHOLOGUE AFUA_2G00510)-RELATED"/>
    <property type="match status" value="1"/>
</dbReference>
<keyword evidence="2" id="KW-0325">Glycoprotein</keyword>
<protein>
    <recommendedName>
        <fullName evidence="6">GDSL esterase/lipase</fullName>
    </recommendedName>
</protein>
<sequence length="228" mass="25344">MNFLFLLSIYLYSGIVLSSGNTFKKYDAIFNFGDSISDTGNFLRSGAIAFPVIGKLPYGMTFFRRPTGRCSDGRLVVDFIDCGNYLKKSLFLVGEIGGNDYNYVLFSGGTIQQIEALVPIVVEAITNATSALIEEGAVELVVPGNFPLGCSAAYLTFFQSSNTTDYDSNDCLKVFNNFSEFHNGRLKCALEKLRRKYRKANIIYADYYGAAMQFINSPAQFGEPNFYE</sequence>
<dbReference type="Pfam" id="PF00657">
    <property type="entry name" value="Lipase_GDSL"/>
    <property type="match status" value="1"/>
</dbReference>
<feature type="signal peptide" evidence="3">
    <location>
        <begin position="1"/>
        <end position="18"/>
    </location>
</feature>
<gene>
    <name evidence="4" type="ORF">TIFTF001_012801</name>
</gene>
<proteinExistence type="inferred from homology"/>
<accession>A0AA87ZZN7</accession>
<evidence type="ECO:0000313" key="4">
    <source>
        <dbReference type="EMBL" id="GMN43592.1"/>
    </source>
</evidence>
<dbReference type="InterPro" id="IPR036514">
    <property type="entry name" value="SGNH_hydro_sf"/>
</dbReference>
<dbReference type="Gramene" id="FCD_00027885-RA">
    <property type="protein sequence ID" value="FCD_00027885-RA:cds"/>
    <property type="gene ID" value="FCD_00027885"/>
</dbReference>
<keyword evidence="5" id="KW-1185">Reference proteome</keyword>
<evidence type="ECO:0000256" key="1">
    <source>
        <dbReference type="ARBA" id="ARBA00008668"/>
    </source>
</evidence>
<dbReference type="InterPro" id="IPR001087">
    <property type="entry name" value="GDSL"/>
</dbReference>